<proteinExistence type="predicted"/>
<evidence type="ECO:0008006" key="4">
    <source>
        <dbReference type="Google" id="ProtNLM"/>
    </source>
</evidence>
<sequence length="219" mass="21529">MNSTTARRAGVVALGIVAGLVASAAPALAANPAGAASLGFVEFTKAGKKTSVPVQAPCAVDGATSNSAPAVNDQPGLKFGGGTSSCTTKAVDGGNTESTSEASGQKFELSALASDGGPTLRVGTWKAVCVGTEKGTDAGWQAGGLVGFPDLPAQIPSNYVHQVKSSTGVVLATATFSEVVLPEPNDGSLSITALHIRFTPESSVSGEVVLGSAACSPTP</sequence>
<comment type="caution">
    <text evidence="2">The sequence shown here is derived from an EMBL/GenBank/DDBJ whole genome shotgun (WGS) entry which is preliminary data.</text>
</comment>
<dbReference type="Proteomes" id="UP001141259">
    <property type="component" value="Unassembled WGS sequence"/>
</dbReference>
<feature type="signal peptide" evidence="1">
    <location>
        <begin position="1"/>
        <end position="29"/>
    </location>
</feature>
<reference evidence="2" key="1">
    <citation type="submission" date="2022-08" db="EMBL/GenBank/DDBJ databases">
        <authorList>
            <person name="Tistechok S."/>
            <person name="Samborskyy M."/>
            <person name="Roman I."/>
        </authorList>
    </citation>
    <scope>NUCLEOTIDE SEQUENCE</scope>
    <source>
        <strain evidence="2">DSM 103496</strain>
    </source>
</reference>
<dbReference type="EMBL" id="JANYMP010000002">
    <property type="protein sequence ID" value="MCS7476029.1"/>
    <property type="molecule type" value="Genomic_DNA"/>
</dbReference>
<keyword evidence="3" id="KW-1185">Reference proteome</keyword>
<feature type="chain" id="PRO_5040870021" description="Secreted protein" evidence="1">
    <location>
        <begin position="30"/>
        <end position="219"/>
    </location>
</feature>
<dbReference type="AlphaFoldDB" id="A0A9X2VGI4"/>
<keyword evidence="1" id="KW-0732">Signal</keyword>
<evidence type="ECO:0000313" key="2">
    <source>
        <dbReference type="EMBL" id="MCS7476029.1"/>
    </source>
</evidence>
<dbReference type="RefSeq" id="WP_259621548.1">
    <property type="nucleotide sequence ID" value="NZ_JANYMP010000002.1"/>
</dbReference>
<organism evidence="2 3">
    <name type="scientific">Umezawaea endophytica</name>
    <dbReference type="NCBI Taxonomy" id="1654476"/>
    <lineage>
        <taxon>Bacteria</taxon>
        <taxon>Bacillati</taxon>
        <taxon>Actinomycetota</taxon>
        <taxon>Actinomycetes</taxon>
        <taxon>Pseudonocardiales</taxon>
        <taxon>Pseudonocardiaceae</taxon>
        <taxon>Umezawaea</taxon>
    </lineage>
</organism>
<protein>
    <recommendedName>
        <fullName evidence="4">Secreted protein</fullName>
    </recommendedName>
</protein>
<evidence type="ECO:0000313" key="3">
    <source>
        <dbReference type="Proteomes" id="UP001141259"/>
    </source>
</evidence>
<evidence type="ECO:0000256" key="1">
    <source>
        <dbReference type="SAM" id="SignalP"/>
    </source>
</evidence>
<name>A0A9X2VGI4_9PSEU</name>
<accession>A0A9X2VGI4</accession>
<gene>
    <name evidence="2" type="ORF">NZH93_04110</name>
</gene>